<evidence type="ECO:0008006" key="9">
    <source>
        <dbReference type="Google" id="ProtNLM"/>
    </source>
</evidence>
<dbReference type="Gene3D" id="1.20.140.160">
    <property type="match status" value="1"/>
</dbReference>
<keyword evidence="2" id="KW-0731">Sigma factor</keyword>
<keyword evidence="1" id="KW-0805">Transcription regulation</keyword>
<dbReference type="InterPro" id="IPR013324">
    <property type="entry name" value="RNA_pol_sigma_r3/r4-like"/>
</dbReference>
<sequence length="225" mass="25970">MNTDELIRDFTPNVHAIAAKVDSQTRRLIPRNDLIQAGFVALIESFSRYDESKNCSLATYLCLRIRGAMIDEIRRYDCTSRGIRRFQREKKQTSQQLSNELERAPTNQEMAVRMGKSLAEYRKWNNFPCVKNLPIHDSHDEDCERQLIPVTHNDPADEAEQQRTLALLRDCIKGLPEKELRVIQYDLSGLPFETISNDLKVSHSRISQIRKSAIKRLRKALGEAS</sequence>
<dbReference type="NCBIfam" id="TIGR02937">
    <property type="entry name" value="sigma70-ECF"/>
    <property type="match status" value="1"/>
</dbReference>
<evidence type="ECO:0000256" key="3">
    <source>
        <dbReference type="ARBA" id="ARBA00023125"/>
    </source>
</evidence>
<evidence type="ECO:0000256" key="4">
    <source>
        <dbReference type="ARBA" id="ARBA00023163"/>
    </source>
</evidence>
<dbReference type="Proteomes" id="UP000028006">
    <property type="component" value="Unassembled WGS sequence"/>
</dbReference>
<dbReference type="eggNOG" id="COG1191">
    <property type="taxonomic scope" value="Bacteria"/>
</dbReference>
<feature type="domain" description="RNA polymerase sigma-70 region 4" evidence="6">
    <location>
        <begin position="172"/>
        <end position="219"/>
    </location>
</feature>
<reference evidence="7 8" key="1">
    <citation type="submission" date="2014-06" db="EMBL/GenBank/DDBJ databases">
        <title>Whole Genome Sequences of Three Symbiotic Endozoicomonas Bacteria.</title>
        <authorList>
            <person name="Neave M.J."/>
            <person name="Apprill A."/>
            <person name="Voolstra C.R."/>
        </authorList>
    </citation>
    <scope>NUCLEOTIDE SEQUENCE [LARGE SCALE GENOMIC DNA]</scope>
    <source>
        <strain evidence="7 8">LMG 24815</strain>
    </source>
</reference>
<dbReference type="SUPFAM" id="SSF88659">
    <property type="entry name" value="Sigma3 and sigma4 domains of RNA polymerase sigma factors"/>
    <property type="match status" value="2"/>
</dbReference>
<gene>
    <name evidence="7" type="ORF">GZ77_21165</name>
</gene>
<dbReference type="InterPro" id="IPR007627">
    <property type="entry name" value="RNA_pol_sigma70_r2"/>
</dbReference>
<keyword evidence="4" id="KW-0804">Transcription</keyword>
<evidence type="ECO:0000313" key="8">
    <source>
        <dbReference type="Proteomes" id="UP000028006"/>
    </source>
</evidence>
<keyword evidence="8" id="KW-1185">Reference proteome</keyword>
<evidence type="ECO:0000259" key="5">
    <source>
        <dbReference type="Pfam" id="PF04542"/>
    </source>
</evidence>
<dbReference type="PANTHER" id="PTHR30385">
    <property type="entry name" value="SIGMA FACTOR F FLAGELLAR"/>
    <property type="match status" value="1"/>
</dbReference>
<dbReference type="EMBL" id="JOKG01000004">
    <property type="protein sequence ID" value="KEQ12944.1"/>
    <property type="molecule type" value="Genomic_DNA"/>
</dbReference>
<dbReference type="RefSeq" id="WP_034878397.1">
    <property type="nucleotide sequence ID" value="NZ_JOKG01000004.1"/>
</dbReference>
<dbReference type="SUPFAM" id="SSF88946">
    <property type="entry name" value="Sigma2 domain of RNA polymerase sigma factors"/>
    <property type="match status" value="1"/>
</dbReference>
<dbReference type="GO" id="GO:0016987">
    <property type="term" value="F:sigma factor activity"/>
    <property type="evidence" value="ECO:0007669"/>
    <property type="project" value="UniProtKB-KW"/>
</dbReference>
<evidence type="ECO:0000256" key="1">
    <source>
        <dbReference type="ARBA" id="ARBA00023015"/>
    </source>
</evidence>
<proteinExistence type="predicted"/>
<dbReference type="GO" id="GO:0006352">
    <property type="term" value="P:DNA-templated transcription initiation"/>
    <property type="evidence" value="ECO:0007669"/>
    <property type="project" value="InterPro"/>
</dbReference>
<dbReference type="GO" id="GO:0003677">
    <property type="term" value="F:DNA binding"/>
    <property type="evidence" value="ECO:0007669"/>
    <property type="project" value="UniProtKB-KW"/>
</dbReference>
<organism evidence="7 8">
    <name type="scientific">Endozoicomonas montiporae</name>
    <dbReference type="NCBI Taxonomy" id="1027273"/>
    <lineage>
        <taxon>Bacteria</taxon>
        <taxon>Pseudomonadati</taxon>
        <taxon>Pseudomonadota</taxon>
        <taxon>Gammaproteobacteria</taxon>
        <taxon>Oceanospirillales</taxon>
        <taxon>Endozoicomonadaceae</taxon>
        <taxon>Endozoicomonas</taxon>
    </lineage>
</organism>
<dbReference type="AlphaFoldDB" id="A0A081N3C1"/>
<protein>
    <recommendedName>
        <fullName evidence="9">RNA polymerase sigma-70 domain-containing protein</fullName>
    </recommendedName>
</protein>
<dbReference type="Pfam" id="PF04542">
    <property type="entry name" value="Sigma70_r2"/>
    <property type="match status" value="1"/>
</dbReference>
<keyword evidence="3" id="KW-0238">DNA-binding</keyword>
<feature type="domain" description="RNA polymerase sigma-70 region 2" evidence="5">
    <location>
        <begin position="6"/>
        <end position="76"/>
    </location>
</feature>
<dbReference type="InterPro" id="IPR007630">
    <property type="entry name" value="RNA_pol_sigma70_r4"/>
</dbReference>
<evidence type="ECO:0000313" key="7">
    <source>
        <dbReference type="EMBL" id="KEQ12944.1"/>
    </source>
</evidence>
<dbReference type="InterPro" id="IPR013325">
    <property type="entry name" value="RNA_pol_sigma_r2"/>
</dbReference>
<evidence type="ECO:0000256" key="2">
    <source>
        <dbReference type="ARBA" id="ARBA00023082"/>
    </source>
</evidence>
<accession>A0A081N3C1</accession>
<name>A0A081N3C1_9GAMM</name>
<dbReference type="Pfam" id="PF04545">
    <property type="entry name" value="Sigma70_r4"/>
    <property type="match status" value="1"/>
</dbReference>
<comment type="caution">
    <text evidence="7">The sequence shown here is derived from an EMBL/GenBank/DDBJ whole genome shotgun (WGS) entry which is preliminary data.</text>
</comment>
<dbReference type="Gene3D" id="1.10.1740.10">
    <property type="match status" value="1"/>
</dbReference>
<dbReference type="InterPro" id="IPR014284">
    <property type="entry name" value="RNA_pol_sigma-70_dom"/>
</dbReference>
<evidence type="ECO:0000259" key="6">
    <source>
        <dbReference type="Pfam" id="PF04545"/>
    </source>
</evidence>